<organism evidence="1 2">
    <name type="scientific">Mycoplasma mycoides subsp. mycoides</name>
    <dbReference type="NCBI Taxonomy" id="2103"/>
    <lineage>
        <taxon>Bacteria</taxon>
        <taxon>Bacillati</taxon>
        <taxon>Mycoplasmatota</taxon>
        <taxon>Mollicutes</taxon>
        <taxon>Mycoplasmataceae</taxon>
        <taxon>Mycoplasma</taxon>
    </lineage>
</organism>
<evidence type="ECO:0000313" key="1">
    <source>
        <dbReference type="EMBL" id="KJQ46167.1"/>
    </source>
</evidence>
<evidence type="ECO:0000313" key="2">
    <source>
        <dbReference type="Proteomes" id="UP000033624"/>
    </source>
</evidence>
<dbReference type="KEGG" id="mmyi:mycmycITA_00250"/>
<proteinExistence type="predicted"/>
<dbReference type="Proteomes" id="UP000033624">
    <property type="component" value="Unassembled WGS sequence"/>
</dbReference>
<accession>A0AAE2EJC1</accession>
<dbReference type="AlphaFoldDB" id="A0AAE2EJC1"/>
<reference evidence="1 2" key="1">
    <citation type="submission" date="2015-02" db="EMBL/GenBank/DDBJ databases">
        <title>Mycoplasma mycoides subsp. mycoides strain:B237 Genome sequencing.</title>
        <authorList>
            <person name="Fischer A."/>
            <person name="Santana-Cruz I."/>
            <person name="Schieck E."/>
            <person name="Gourle H."/>
            <person name="Lambert M."/>
            <person name="Nadendla S."/>
            <person name="Miller R.A."/>
            <person name="Weber J."/>
            <person name="Bongcam-Rudloff E."/>
            <person name="Vashee S."/>
            <person name="Frey J."/>
            <person name="Jores J."/>
        </authorList>
    </citation>
    <scope>NUCLEOTIDE SEQUENCE [LARGE SCALE GENOMIC DNA]</scope>
    <source>
        <strain evidence="1 2">B237</strain>
    </source>
</reference>
<comment type="caution">
    <text evidence="1">The sequence shown here is derived from an EMBL/GenBank/DDBJ whole genome shotgun (WGS) entry which is preliminary data.</text>
</comment>
<protein>
    <submittedName>
        <fullName evidence="1">Uncharacterized protein</fullName>
    </submittedName>
</protein>
<gene>
    <name evidence="1" type="ORF">TS59_0256</name>
</gene>
<dbReference type="EMBL" id="LAEW01000001">
    <property type="protein sequence ID" value="KJQ46167.1"/>
    <property type="molecule type" value="Genomic_DNA"/>
</dbReference>
<dbReference type="RefSeq" id="WP_011166427.1">
    <property type="nucleotide sequence ID" value="NZ_CP010267.1"/>
</dbReference>
<name>A0AAE2EJC1_MYCMY</name>
<sequence length="84" mass="10012">MYNAQFDRVKTKDISKLLEYSDYDGSKLISVFLFLKVVLIEKSFALLKKDLLEIFTKFQNRFKTIEFGDILKEMGIKLENFYQL</sequence>